<dbReference type="RefSeq" id="WP_132550372.1">
    <property type="nucleotide sequence ID" value="NZ_SMAA01000012.1"/>
</dbReference>
<reference evidence="2 3" key="1">
    <citation type="submission" date="2019-03" db="EMBL/GenBank/DDBJ databases">
        <title>Genomic Encyclopedia of Type Strains, Phase IV (KMG-IV): sequencing the most valuable type-strain genomes for metagenomic binning, comparative biology and taxonomic classification.</title>
        <authorList>
            <person name="Goeker M."/>
        </authorList>
    </citation>
    <scope>NUCLEOTIDE SEQUENCE [LARGE SCALE GENOMIC DNA]</scope>
    <source>
        <strain evidence="2 3">DSM 20467</strain>
    </source>
</reference>
<dbReference type="PANTHER" id="PTHR14359">
    <property type="entry name" value="HOMO-OLIGOMERIC FLAVIN CONTAINING CYS DECARBOXYLASE FAMILY"/>
    <property type="match status" value="1"/>
</dbReference>
<dbReference type="SUPFAM" id="SSF52507">
    <property type="entry name" value="Homo-oligomeric flavin-containing Cys decarboxylases, HFCD"/>
    <property type="match status" value="1"/>
</dbReference>
<evidence type="ECO:0000259" key="1">
    <source>
        <dbReference type="Pfam" id="PF02441"/>
    </source>
</evidence>
<sequence>MLVEENPFQGKHIIFGISGGNAVWQSVETVTQLTKLGADVHVVMTENAMKFVSPISFQRASGNKVETDMWEKLTDMSSTHVPLSKLADFAIIAPATANIISKIAGAIADDTLTTMLLACSVPIFIAPCMNPVMYKNPIMQENITRLKKYADHYKFIEPDNGKPCGKILAPQEIIEAVKMEIK</sequence>
<dbReference type="EMBL" id="SMAA01000012">
    <property type="protein sequence ID" value="TCS77976.1"/>
    <property type="molecule type" value="Genomic_DNA"/>
</dbReference>
<dbReference type="GO" id="GO:0010181">
    <property type="term" value="F:FMN binding"/>
    <property type="evidence" value="ECO:0007669"/>
    <property type="project" value="TreeGrafter"/>
</dbReference>
<evidence type="ECO:0000313" key="2">
    <source>
        <dbReference type="EMBL" id="TCS77976.1"/>
    </source>
</evidence>
<dbReference type="GO" id="GO:0004633">
    <property type="term" value="F:phosphopantothenoylcysteine decarboxylase activity"/>
    <property type="evidence" value="ECO:0007669"/>
    <property type="project" value="TreeGrafter"/>
</dbReference>
<gene>
    <name evidence="2" type="ORF">EDC37_11214</name>
</gene>
<dbReference type="InterPro" id="IPR036551">
    <property type="entry name" value="Flavin_trans-like"/>
</dbReference>
<evidence type="ECO:0000313" key="3">
    <source>
        <dbReference type="Proteomes" id="UP000295188"/>
    </source>
</evidence>
<dbReference type="AlphaFoldDB" id="A0A4R3K5B1"/>
<dbReference type="PANTHER" id="PTHR14359:SF6">
    <property type="entry name" value="PHOSPHOPANTOTHENOYLCYSTEINE DECARBOXYLASE"/>
    <property type="match status" value="1"/>
</dbReference>
<organism evidence="2 3">
    <name type="scientific">Pectinatus cerevisiiphilus</name>
    <dbReference type="NCBI Taxonomy" id="86956"/>
    <lineage>
        <taxon>Bacteria</taxon>
        <taxon>Bacillati</taxon>
        <taxon>Bacillota</taxon>
        <taxon>Negativicutes</taxon>
        <taxon>Selenomonadales</taxon>
        <taxon>Selenomonadaceae</taxon>
        <taxon>Pectinatus</taxon>
    </lineage>
</organism>
<dbReference type="OrthoDB" id="9802554at2"/>
<dbReference type="GO" id="GO:0015937">
    <property type="term" value="P:coenzyme A biosynthetic process"/>
    <property type="evidence" value="ECO:0007669"/>
    <property type="project" value="TreeGrafter"/>
</dbReference>
<dbReference type="Gene3D" id="3.40.50.1950">
    <property type="entry name" value="Flavin prenyltransferase-like"/>
    <property type="match status" value="1"/>
</dbReference>
<dbReference type="Pfam" id="PF02441">
    <property type="entry name" value="Flavoprotein"/>
    <property type="match status" value="1"/>
</dbReference>
<proteinExistence type="predicted"/>
<protein>
    <submittedName>
        <fullName evidence="2">Flavoprotein</fullName>
    </submittedName>
</protein>
<dbReference type="GO" id="GO:0071513">
    <property type="term" value="C:phosphopantothenoylcysteine decarboxylase complex"/>
    <property type="evidence" value="ECO:0007669"/>
    <property type="project" value="TreeGrafter"/>
</dbReference>
<keyword evidence="3" id="KW-1185">Reference proteome</keyword>
<accession>A0A4R3K5B1</accession>
<feature type="domain" description="Flavoprotein" evidence="1">
    <location>
        <begin position="11"/>
        <end position="157"/>
    </location>
</feature>
<comment type="caution">
    <text evidence="2">The sequence shown here is derived from an EMBL/GenBank/DDBJ whole genome shotgun (WGS) entry which is preliminary data.</text>
</comment>
<dbReference type="InterPro" id="IPR003382">
    <property type="entry name" value="Flavoprotein"/>
</dbReference>
<name>A0A4R3K5B1_9FIRM</name>
<dbReference type="Proteomes" id="UP000295188">
    <property type="component" value="Unassembled WGS sequence"/>
</dbReference>